<dbReference type="Pfam" id="PF00249">
    <property type="entry name" value="Myb_DNA-binding"/>
    <property type="match status" value="1"/>
</dbReference>
<dbReference type="OrthoDB" id="551907at2759"/>
<dbReference type="NCBIfam" id="TIGR01557">
    <property type="entry name" value="myb_SHAQKYF"/>
    <property type="match status" value="1"/>
</dbReference>
<keyword evidence="3" id="KW-0804">Transcription</keyword>
<dbReference type="PANTHER" id="PTHR31499">
    <property type="entry name" value="MYB FAMILY TRANSCRIPTION FACTOR PHL11"/>
    <property type="match status" value="1"/>
</dbReference>
<accession>A0A2I0A596</accession>
<dbReference type="InterPro" id="IPR009057">
    <property type="entry name" value="Homeodomain-like_sf"/>
</dbReference>
<feature type="region of interest" description="Disordered" evidence="5">
    <location>
        <begin position="167"/>
        <end position="197"/>
    </location>
</feature>
<organism evidence="7 8">
    <name type="scientific">Apostasia shenzhenica</name>
    <dbReference type="NCBI Taxonomy" id="1088818"/>
    <lineage>
        <taxon>Eukaryota</taxon>
        <taxon>Viridiplantae</taxon>
        <taxon>Streptophyta</taxon>
        <taxon>Embryophyta</taxon>
        <taxon>Tracheophyta</taxon>
        <taxon>Spermatophyta</taxon>
        <taxon>Magnoliopsida</taxon>
        <taxon>Liliopsida</taxon>
        <taxon>Asparagales</taxon>
        <taxon>Orchidaceae</taxon>
        <taxon>Apostasioideae</taxon>
        <taxon>Apostasia</taxon>
    </lineage>
</organism>
<dbReference type="Pfam" id="PF14379">
    <property type="entry name" value="Myb_CC_LHEQLE"/>
    <property type="match status" value="1"/>
</dbReference>
<dbReference type="InterPro" id="IPR006447">
    <property type="entry name" value="Myb_dom_plants"/>
</dbReference>
<dbReference type="FunFam" id="1.10.10.60:FF:000002">
    <property type="entry name" value="Myb family transcription factor"/>
    <property type="match status" value="1"/>
</dbReference>
<evidence type="ECO:0000256" key="4">
    <source>
        <dbReference type="ARBA" id="ARBA00023242"/>
    </source>
</evidence>
<feature type="compositionally biased region" description="Basic and acidic residues" evidence="5">
    <location>
        <begin position="171"/>
        <end position="183"/>
    </location>
</feature>
<dbReference type="AlphaFoldDB" id="A0A2I0A596"/>
<proteinExistence type="predicted"/>
<dbReference type="PANTHER" id="PTHR31499:SF11">
    <property type="entry name" value="MYB FAMILY TRANSCRIPTION FACTOR PHL8"/>
    <property type="match status" value="1"/>
</dbReference>
<evidence type="ECO:0000256" key="5">
    <source>
        <dbReference type="SAM" id="MobiDB-lite"/>
    </source>
</evidence>
<dbReference type="SUPFAM" id="SSF46689">
    <property type="entry name" value="Homeodomain-like"/>
    <property type="match status" value="1"/>
</dbReference>
<dbReference type="InterPro" id="IPR025756">
    <property type="entry name" value="Myb_CC_LHEQLE"/>
</dbReference>
<gene>
    <name evidence="7" type="primary">APL</name>
    <name evidence="7" type="ORF">AXF42_Ash017590</name>
</gene>
<dbReference type="GO" id="GO:0003677">
    <property type="term" value="F:DNA binding"/>
    <property type="evidence" value="ECO:0007669"/>
    <property type="project" value="UniProtKB-KW"/>
</dbReference>
<keyword evidence="1" id="KW-0805">Transcription regulation</keyword>
<dbReference type="InterPro" id="IPR017930">
    <property type="entry name" value="Myb_dom"/>
</dbReference>
<dbReference type="Proteomes" id="UP000236161">
    <property type="component" value="Unassembled WGS sequence"/>
</dbReference>
<evidence type="ECO:0000256" key="2">
    <source>
        <dbReference type="ARBA" id="ARBA00023125"/>
    </source>
</evidence>
<evidence type="ECO:0000256" key="1">
    <source>
        <dbReference type="ARBA" id="ARBA00023015"/>
    </source>
</evidence>
<feature type="domain" description="HTH myb-type" evidence="6">
    <location>
        <begin position="19"/>
        <end position="74"/>
    </location>
</feature>
<protein>
    <submittedName>
        <fullName evidence="7">Myb family transcription factor APL</fullName>
    </submittedName>
</protein>
<dbReference type="EMBL" id="KZ452018">
    <property type="protein sequence ID" value="PKA50711.1"/>
    <property type="molecule type" value="Genomic_DNA"/>
</dbReference>
<evidence type="ECO:0000256" key="3">
    <source>
        <dbReference type="ARBA" id="ARBA00023163"/>
    </source>
</evidence>
<dbReference type="InterPro" id="IPR046955">
    <property type="entry name" value="PHR1-like"/>
</dbReference>
<dbReference type="PROSITE" id="PS51294">
    <property type="entry name" value="HTH_MYB"/>
    <property type="match status" value="1"/>
</dbReference>
<keyword evidence="8" id="KW-1185">Reference proteome</keyword>
<dbReference type="Gene3D" id="1.10.10.60">
    <property type="entry name" value="Homeodomain-like"/>
    <property type="match status" value="1"/>
</dbReference>
<evidence type="ECO:0000259" key="6">
    <source>
        <dbReference type="PROSITE" id="PS51294"/>
    </source>
</evidence>
<dbReference type="InterPro" id="IPR001005">
    <property type="entry name" value="SANT/Myb"/>
</dbReference>
<keyword evidence="2" id="KW-0238">DNA-binding</keyword>
<evidence type="ECO:0000313" key="8">
    <source>
        <dbReference type="Proteomes" id="UP000236161"/>
    </source>
</evidence>
<keyword evidence="4" id="KW-0539">Nucleus</keyword>
<sequence>MSNQAKLHDLVVSVDARLRLRWTQQLHQRFVDAVTQLGGIEKATPKSVMQVMGVPGLTLYHLKSHLQKYRLSKNRHLRATNDDPKQGFSQVQKHLQLRIEAQGKYLMSVLSKAKETLIGHSSNSLDMEAAMAELSELVSGVETERGEMAFDSKRAQNADCSMDSCLTSEMSEPKEKDAGRNKLESSSSSLNAGIAGDKRPVMGLSLKSRADAQEIDLNW</sequence>
<name>A0A2I0A596_9ASPA</name>
<reference evidence="7 8" key="1">
    <citation type="journal article" date="2017" name="Nature">
        <title>The Apostasia genome and the evolution of orchids.</title>
        <authorList>
            <person name="Zhang G.Q."/>
            <person name="Liu K.W."/>
            <person name="Li Z."/>
            <person name="Lohaus R."/>
            <person name="Hsiao Y.Y."/>
            <person name="Niu S.C."/>
            <person name="Wang J.Y."/>
            <person name="Lin Y.C."/>
            <person name="Xu Q."/>
            <person name="Chen L.J."/>
            <person name="Yoshida K."/>
            <person name="Fujiwara S."/>
            <person name="Wang Z.W."/>
            <person name="Zhang Y.Q."/>
            <person name="Mitsuda N."/>
            <person name="Wang M."/>
            <person name="Liu G.H."/>
            <person name="Pecoraro L."/>
            <person name="Huang H.X."/>
            <person name="Xiao X.J."/>
            <person name="Lin M."/>
            <person name="Wu X.Y."/>
            <person name="Wu W.L."/>
            <person name="Chen Y.Y."/>
            <person name="Chang S.B."/>
            <person name="Sakamoto S."/>
            <person name="Ohme-Takagi M."/>
            <person name="Yagi M."/>
            <person name="Zeng S.J."/>
            <person name="Shen C.Y."/>
            <person name="Yeh C.M."/>
            <person name="Luo Y.B."/>
            <person name="Tsai W.C."/>
            <person name="Van de Peer Y."/>
            <person name="Liu Z.J."/>
        </authorList>
    </citation>
    <scope>NUCLEOTIDE SEQUENCE [LARGE SCALE GENOMIC DNA]</scope>
    <source>
        <strain evidence="8">cv. Shenzhen</strain>
        <tissue evidence="7">Stem</tissue>
    </source>
</reference>
<dbReference type="GO" id="GO:0003700">
    <property type="term" value="F:DNA-binding transcription factor activity"/>
    <property type="evidence" value="ECO:0007669"/>
    <property type="project" value="InterPro"/>
</dbReference>
<evidence type="ECO:0000313" key="7">
    <source>
        <dbReference type="EMBL" id="PKA50711.1"/>
    </source>
</evidence>